<dbReference type="PRINTS" id="PR02026">
    <property type="entry name" value="YTRCYTRDABC"/>
</dbReference>
<keyword evidence="1" id="KW-0812">Transmembrane</keyword>
<dbReference type="HOGENOM" id="CLU_771173_0_0_9"/>
<reference evidence="2 3" key="1">
    <citation type="journal article" date="2011" name="J. Bacteriol.">
        <title>Genome sequence of the nonpathogenic Listeria monocytogenes serovar 4a strain M7.</title>
        <authorList>
            <person name="Chen J."/>
            <person name="Xia Y."/>
            <person name="Cheng C."/>
            <person name="Fang C."/>
            <person name="Shan Y."/>
            <person name="Jin G."/>
            <person name="Fang W."/>
        </authorList>
    </citation>
    <scope>NUCLEOTIDE SEQUENCE [LARGE SCALE GENOMIC DNA]</scope>
    <source>
        <strain evidence="2 3">M7</strain>
    </source>
</reference>
<evidence type="ECO:0000313" key="2">
    <source>
        <dbReference type="EMBL" id="AEH93346.1"/>
    </source>
</evidence>
<feature type="transmembrane region" description="Helical" evidence="1">
    <location>
        <begin position="81"/>
        <end position="98"/>
    </location>
</feature>
<dbReference type="PATRIC" id="fig|1030009.3.peg.2328"/>
<keyword evidence="1" id="KW-0472">Membrane</keyword>
<organism evidence="2 3">
    <name type="scientific">Listeria monocytogenes serotype 4a (strain M7)</name>
    <dbReference type="NCBI Taxonomy" id="1030009"/>
    <lineage>
        <taxon>Bacteria</taxon>
        <taxon>Bacillati</taxon>
        <taxon>Bacillota</taxon>
        <taxon>Bacilli</taxon>
        <taxon>Bacillales</taxon>
        <taxon>Listeriaceae</taxon>
        <taxon>Listeria</taxon>
    </lineage>
</organism>
<dbReference type="Proteomes" id="UP000000486">
    <property type="component" value="Chromosome"/>
</dbReference>
<dbReference type="KEGG" id="lmq:LMM7_2341"/>
<sequence length="354" mass="40707">MSTGLLWKEWRQNAWVFLFILFAFIGSEATTATNTVSMFNENYKYYQSEEFQKTNNTDQKMTGNEIKNDLSLTPYDFEGNLALFFYVFLFLGLKLTVFEKNKQMDYFTFGLPYSKKQIFWHKMLIPLLLIFIIVPLIIFCRFWYIYQQIPELYLPSVDDSFIYISSFSLLFLFSFTLAIAVGNLVGEIITAGIIAIGSVVSFLYMFPGAITNLIVGFKAFFAGKTLSDMDGGAVMLFNALPTPILSGTTMLWEFVVLIMLSIVMLIIGWYAMKTASLENNGRFLMNNKFRLPILIIGSLYVTICLSGHYASFNYEKIITTGQVVFLTIKMILILAVSATIFWILMYKWKTLRKH</sequence>
<dbReference type="InterPro" id="IPR023264">
    <property type="entry name" value="ABC_transptr_acetoin_YtrC/YtrD"/>
</dbReference>
<evidence type="ECO:0000256" key="1">
    <source>
        <dbReference type="SAM" id="Phobius"/>
    </source>
</evidence>
<feature type="transmembrane region" description="Helical" evidence="1">
    <location>
        <begin position="119"/>
        <end position="146"/>
    </location>
</feature>
<dbReference type="PANTHER" id="PTHR39177:SF1">
    <property type="entry name" value="ABC TRANSPORTER PERMEASE YTRC-RELATED"/>
    <property type="match status" value="1"/>
</dbReference>
<keyword evidence="1" id="KW-1133">Transmembrane helix</keyword>
<feature type="transmembrane region" description="Helical" evidence="1">
    <location>
        <begin position="250"/>
        <end position="271"/>
    </location>
</feature>
<protein>
    <submittedName>
        <fullName evidence="2">Uncharacterized protein</fullName>
    </submittedName>
</protein>
<proteinExistence type="predicted"/>
<dbReference type="AlphaFoldDB" id="A0A0E0UYE2"/>
<dbReference type="EMBL" id="CP002816">
    <property type="protein sequence ID" value="AEH93346.1"/>
    <property type="molecule type" value="Genomic_DNA"/>
</dbReference>
<feature type="transmembrane region" description="Helical" evidence="1">
    <location>
        <begin position="161"/>
        <end position="181"/>
    </location>
</feature>
<dbReference type="InterPro" id="IPR053046">
    <property type="entry name" value="ABC-5_transporter"/>
</dbReference>
<gene>
    <name evidence="2" type="ordered locus">LMM7_2341</name>
</gene>
<feature type="transmembrane region" description="Helical" evidence="1">
    <location>
        <begin position="323"/>
        <end position="344"/>
    </location>
</feature>
<feature type="transmembrane region" description="Helical" evidence="1">
    <location>
        <begin position="291"/>
        <end position="311"/>
    </location>
</feature>
<name>A0A0E0UYE2_LISMM</name>
<feature type="transmembrane region" description="Helical" evidence="1">
    <location>
        <begin position="188"/>
        <end position="206"/>
    </location>
</feature>
<evidence type="ECO:0000313" key="3">
    <source>
        <dbReference type="Proteomes" id="UP000000486"/>
    </source>
</evidence>
<accession>A0A0E0UYE2</accession>
<dbReference type="RefSeq" id="WP_012580861.1">
    <property type="nucleotide sequence ID" value="NC_017537.1"/>
</dbReference>
<dbReference type="PANTHER" id="PTHR39177">
    <property type="entry name" value="ABC TRANSPORTER PERMEASE YTRC-RELATED"/>
    <property type="match status" value="1"/>
</dbReference>